<proteinExistence type="predicted"/>
<organism evidence="1">
    <name type="scientific">Blautia glucerasea</name>
    <dbReference type="NCBI Taxonomy" id="536633"/>
    <lineage>
        <taxon>Bacteria</taxon>
        <taxon>Bacillati</taxon>
        <taxon>Bacillota</taxon>
        <taxon>Clostridia</taxon>
        <taxon>Lachnospirales</taxon>
        <taxon>Lachnospiraceae</taxon>
        <taxon>Blautia</taxon>
    </lineage>
</organism>
<evidence type="ECO:0000313" key="1">
    <source>
        <dbReference type="EMBL" id="VYT21588.1"/>
    </source>
</evidence>
<dbReference type="RefSeq" id="WP_156354743.1">
    <property type="nucleotide sequence ID" value="NZ_CACRST010000022.1"/>
</dbReference>
<dbReference type="AlphaFoldDB" id="A0A6N2UV10"/>
<accession>A0A6N2UV10</accession>
<gene>
    <name evidence="1" type="ORF">BGLFYP119_02302</name>
</gene>
<name>A0A6N2UV10_9FIRM</name>
<sequence>MASERMDELYKVLLSKGYPKELCTEIAYKNMNTDYTATRMLGYLYRYSNPKIEDLIDEMLAILSDRNEIIQKKEMEHAQAVINEIYRNGL</sequence>
<reference evidence="1" key="1">
    <citation type="submission" date="2019-11" db="EMBL/GenBank/DDBJ databases">
        <authorList>
            <person name="Feng L."/>
        </authorList>
    </citation>
    <scope>NUCLEOTIDE SEQUENCE</scope>
    <source>
        <strain evidence="1">BgluceraseaLFYP119</strain>
    </source>
</reference>
<protein>
    <submittedName>
        <fullName evidence="1">Uncharacterized protein</fullName>
    </submittedName>
</protein>
<dbReference type="EMBL" id="CACRST010000022">
    <property type="protein sequence ID" value="VYT21588.1"/>
    <property type="molecule type" value="Genomic_DNA"/>
</dbReference>